<evidence type="ECO:0000259" key="4">
    <source>
        <dbReference type="Pfam" id="PF00682"/>
    </source>
</evidence>
<protein>
    <submittedName>
        <fullName evidence="5">Citramalate synthase</fullName>
    </submittedName>
</protein>
<reference evidence="5" key="1">
    <citation type="submission" date="2019-03" db="EMBL/GenBank/DDBJ databases">
        <title>Afifella sp. nov., isolated from activated sludge.</title>
        <authorList>
            <person name="Li Q."/>
            <person name="Liu Y."/>
        </authorList>
    </citation>
    <scope>NUCLEOTIDE SEQUENCE</scope>
    <source>
        <strain evidence="5">L72</strain>
    </source>
</reference>
<proteinExistence type="inferred from homology"/>
<dbReference type="InterPro" id="IPR000891">
    <property type="entry name" value="PYR_CT"/>
</dbReference>
<dbReference type="Proteomes" id="UP000773614">
    <property type="component" value="Unassembled WGS sequence"/>
</dbReference>
<dbReference type="GO" id="GO:0006552">
    <property type="term" value="P:L-leucine catabolic process"/>
    <property type="evidence" value="ECO:0007669"/>
    <property type="project" value="TreeGrafter"/>
</dbReference>
<dbReference type="SUPFAM" id="SSF51569">
    <property type="entry name" value="Aldolase"/>
    <property type="match status" value="1"/>
</dbReference>
<dbReference type="AlphaFoldDB" id="A0A964T259"/>
<dbReference type="InterPro" id="IPR043594">
    <property type="entry name" value="HMGL"/>
</dbReference>
<keyword evidence="2" id="KW-0479">Metal-binding</keyword>
<name>A0A964T259_9HYPH</name>
<comment type="similarity">
    <text evidence="1">Belongs to the HMG-CoA lyase family.</text>
</comment>
<evidence type="ECO:0000256" key="1">
    <source>
        <dbReference type="ARBA" id="ARBA00009405"/>
    </source>
</evidence>
<dbReference type="PANTHER" id="PTHR42738">
    <property type="entry name" value="HYDROXYMETHYLGLUTARYL-COA LYASE"/>
    <property type="match status" value="1"/>
</dbReference>
<dbReference type="Gene3D" id="3.20.20.70">
    <property type="entry name" value="Aldolase class I"/>
    <property type="match status" value="1"/>
</dbReference>
<dbReference type="GO" id="GO:0046872">
    <property type="term" value="F:metal ion binding"/>
    <property type="evidence" value="ECO:0007669"/>
    <property type="project" value="UniProtKB-KW"/>
</dbReference>
<dbReference type="PANTHER" id="PTHR42738:SF7">
    <property type="entry name" value="HYDROXYMETHYLGLUTARYL-COA LYASE"/>
    <property type="match status" value="1"/>
</dbReference>
<keyword evidence="3" id="KW-0456">Lyase</keyword>
<comment type="caution">
    <text evidence="5">The sequence shown here is derived from an EMBL/GenBank/DDBJ whole genome shotgun (WGS) entry which is preliminary data.</text>
</comment>
<gene>
    <name evidence="5" type="ORF">E4O86_02430</name>
</gene>
<evidence type="ECO:0000256" key="2">
    <source>
        <dbReference type="ARBA" id="ARBA00022723"/>
    </source>
</evidence>
<dbReference type="Pfam" id="PF00682">
    <property type="entry name" value="HMGL-like"/>
    <property type="match status" value="1"/>
</dbReference>
<evidence type="ECO:0000256" key="3">
    <source>
        <dbReference type="ARBA" id="ARBA00023239"/>
    </source>
</evidence>
<dbReference type="GO" id="GO:0046951">
    <property type="term" value="P:ketone body biosynthetic process"/>
    <property type="evidence" value="ECO:0007669"/>
    <property type="project" value="TreeGrafter"/>
</dbReference>
<evidence type="ECO:0000313" key="6">
    <source>
        <dbReference type="Proteomes" id="UP000773614"/>
    </source>
</evidence>
<evidence type="ECO:0000313" key="5">
    <source>
        <dbReference type="EMBL" id="MYZ46577.1"/>
    </source>
</evidence>
<dbReference type="EMBL" id="SPKJ01000004">
    <property type="protein sequence ID" value="MYZ46577.1"/>
    <property type="molecule type" value="Genomic_DNA"/>
</dbReference>
<dbReference type="RefSeq" id="WP_161138926.1">
    <property type="nucleotide sequence ID" value="NZ_SPKJ01000004.1"/>
</dbReference>
<dbReference type="OrthoDB" id="9784013at2"/>
<organism evidence="5 6">
    <name type="scientific">Propylenella binzhouense</name>
    <dbReference type="NCBI Taxonomy" id="2555902"/>
    <lineage>
        <taxon>Bacteria</taxon>
        <taxon>Pseudomonadati</taxon>
        <taxon>Pseudomonadota</taxon>
        <taxon>Alphaproteobacteria</taxon>
        <taxon>Hyphomicrobiales</taxon>
        <taxon>Propylenellaceae</taxon>
        <taxon>Propylenella</taxon>
    </lineage>
</organism>
<feature type="domain" description="Pyruvate carboxyltransferase" evidence="4">
    <location>
        <begin position="12"/>
        <end position="294"/>
    </location>
</feature>
<dbReference type="GO" id="GO:0004419">
    <property type="term" value="F:hydroxymethylglutaryl-CoA lyase activity"/>
    <property type="evidence" value="ECO:0007669"/>
    <property type="project" value="TreeGrafter"/>
</dbReference>
<sequence>MSWPAVIYSEEVMREGFGIEDVGIPLDTRVRFLEALSATGLKRITVGAFVSPRFVPQMADFEELLRRFRPREGVTYVPFIHNQKARERAAEFSPPLTVEEELCSLFIDICDVHQRRNVNRSIDEIMASWPQMIAASKARGVRTARVGIASAWGSNFLGPFPQDYRLAMLTRQIETLTAAGLEVVEIGLHDSQSFSLPHLLEADLIEIRRRWPRVRQFHLHMHDARGMALPGICAALRTLGPGDTLMIDGTLGGIGGGQYCGNGRASAMAATEDVMHMLEGMGIATGVDLDALIDCVWRLEAIIGRPAFGHVSKAGPRPTRPDALYDPNLPAVESLAAARHFRLGPQAYAAEGYSPWKHPIAGPFKRPTAQNV</sequence>
<accession>A0A964T259</accession>
<dbReference type="InterPro" id="IPR013785">
    <property type="entry name" value="Aldolase_TIM"/>
</dbReference>
<keyword evidence="6" id="KW-1185">Reference proteome</keyword>